<dbReference type="InterPro" id="IPR030183">
    <property type="entry name" value="SLAC/SLAH"/>
</dbReference>
<dbReference type="InterPro" id="IPR038665">
    <property type="entry name" value="Voltage-dep_anion_channel_sf"/>
</dbReference>
<comment type="subcellular location">
    <subcellularLocation>
        <location evidence="2">Cell membrane</location>
    </subcellularLocation>
    <subcellularLocation>
        <location evidence="1">Endomembrane system</location>
        <topology evidence="1">Multi-pass membrane protein</topology>
    </subcellularLocation>
</comment>
<keyword evidence="6 10" id="KW-0812">Transmembrane</keyword>
<dbReference type="Pfam" id="PF03595">
    <property type="entry name" value="SLAC1"/>
    <property type="match status" value="1"/>
</dbReference>
<dbReference type="GO" id="GO:0012505">
    <property type="term" value="C:endomembrane system"/>
    <property type="evidence" value="ECO:0007669"/>
    <property type="project" value="UniProtKB-SubCell"/>
</dbReference>
<dbReference type="Proteomes" id="UP001152484">
    <property type="component" value="Unassembled WGS sequence"/>
</dbReference>
<evidence type="ECO:0000313" key="11">
    <source>
        <dbReference type="EMBL" id="CAH9089282.1"/>
    </source>
</evidence>
<keyword evidence="12" id="KW-1185">Reference proteome</keyword>
<evidence type="ECO:0000256" key="4">
    <source>
        <dbReference type="ARBA" id="ARBA00022448"/>
    </source>
</evidence>
<comment type="caution">
    <text evidence="11">The sequence shown here is derived from an EMBL/GenBank/DDBJ whole genome shotgun (WGS) entry which is preliminary data.</text>
</comment>
<dbReference type="Gene3D" id="1.50.10.150">
    <property type="entry name" value="Voltage-dependent anion channel"/>
    <property type="match status" value="1"/>
</dbReference>
<name>A0A9P1E923_CUSEU</name>
<evidence type="ECO:0000256" key="8">
    <source>
        <dbReference type="ARBA" id="ARBA00023065"/>
    </source>
</evidence>
<keyword evidence="9 10" id="KW-0472">Membrane</keyword>
<keyword evidence="4" id="KW-0813">Transport</keyword>
<dbReference type="InterPro" id="IPR004695">
    <property type="entry name" value="SLAC1/Mae1/Ssu1/TehA"/>
</dbReference>
<accession>A0A9P1E923</accession>
<dbReference type="GO" id="GO:0005886">
    <property type="term" value="C:plasma membrane"/>
    <property type="evidence" value="ECO:0007669"/>
    <property type="project" value="UniProtKB-SubCell"/>
</dbReference>
<comment type="similarity">
    <text evidence="3">Belongs to the SLAC1 S-type anion channel family.</text>
</comment>
<evidence type="ECO:0000256" key="10">
    <source>
        <dbReference type="SAM" id="Phobius"/>
    </source>
</evidence>
<protein>
    <submittedName>
        <fullName evidence="11">Uncharacterized protein</fullName>
    </submittedName>
</protein>
<keyword evidence="7 10" id="KW-1133">Transmembrane helix</keyword>
<feature type="transmembrane region" description="Helical" evidence="10">
    <location>
        <begin position="37"/>
        <end position="57"/>
    </location>
</feature>
<reference evidence="11" key="1">
    <citation type="submission" date="2022-07" db="EMBL/GenBank/DDBJ databases">
        <authorList>
            <person name="Macas J."/>
            <person name="Novak P."/>
            <person name="Neumann P."/>
        </authorList>
    </citation>
    <scope>NUCLEOTIDE SEQUENCE</scope>
</reference>
<organism evidence="11 12">
    <name type="scientific">Cuscuta europaea</name>
    <name type="common">European dodder</name>
    <dbReference type="NCBI Taxonomy" id="41803"/>
    <lineage>
        <taxon>Eukaryota</taxon>
        <taxon>Viridiplantae</taxon>
        <taxon>Streptophyta</taxon>
        <taxon>Embryophyta</taxon>
        <taxon>Tracheophyta</taxon>
        <taxon>Spermatophyta</taxon>
        <taxon>Magnoliopsida</taxon>
        <taxon>eudicotyledons</taxon>
        <taxon>Gunneridae</taxon>
        <taxon>Pentapetalae</taxon>
        <taxon>asterids</taxon>
        <taxon>lamiids</taxon>
        <taxon>Solanales</taxon>
        <taxon>Convolvulaceae</taxon>
        <taxon>Cuscuteae</taxon>
        <taxon>Cuscuta</taxon>
        <taxon>Cuscuta subgen. Cuscuta</taxon>
    </lineage>
</organism>
<evidence type="ECO:0000256" key="3">
    <source>
        <dbReference type="ARBA" id="ARBA00007808"/>
    </source>
</evidence>
<evidence type="ECO:0000256" key="1">
    <source>
        <dbReference type="ARBA" id="ARBA00004127"/>
    </source>
</evidence>
<evidence type="ECO:0000256" key="2">
    <source>
        <dbReference type="ARBA" id="ARBA00004236"/>
    </source>
</evidence>
<dbReference type="GO" id="GO:0008308">
    <property type="term" value="F:voltage-gated monoatomic anion channel activity"/>
    <property type="evidence" value="ECO:0007669"/>
    <property type="project" value="InterPro"/>
</dbReference>
<evidence type="ECO:0000256" key="5">
    <source>
        <dbReference type="ARBA" id="ARBA00022475"/>
    </source>
</evidence>
<evidence type="ECO:0000313" key="12">
    <source>
        <dbReference type="Proteomes" id="UP001152484"/>
    </source>
</evidence>
<dbReference type="GO" id="GO:0006873">
    <property type="term" value="P:intracellular monoatomic ion homeostasis"/>
    <property type="evidence" value="ECO:0007669"/>
    <property type="project" value="InterPro"/>
</dbReference>
<dbReference type="PANTHER" id="PTHR31269:SF56">
    <property type="entry name" value="S-TYPE ANION CHANNEL SLAH4-LIKE"/>
    <property type="match status" value="1"/>
</dbReference>
<keyword evidence="8" id="KW-0406">Ion transport</keyword>
<evidence type="ECO:0000256" key="9">
    <source>
        <dbReference type="ARBA" id="ARBA00023136"/>
    </source>
</evidence>
<dbReference type="EMBL" id="CAMAPE010000020">
    <property type="protein sequence ID" value="CAH9089282.1"/>
    <property type="molecule type" value="Genomic_DNA"/>
</dbReference>
<evidence type="ECO:0000256" key="7">
    <source>
        <dbReference type="ARBA" id="ARBA00022989"/>
    </source>
</evidence>
<dbReference type="PANTHER" id="PTHR31269">
    <property type="entry name" value="S-TYPE ANION CHANNEL SLAH3"/>
    <property type="match status" value="1"/>
</dbReference>
<proteinExistence type="inferred from homology"/>
<sequence length="99" mass="11172">MQRQVQRAIWGKCDLGIRGKKICRPGLFKKSMRKYNVVWWAYSFPATVMAIASTKYAQEVKSTEAHILMLILSALSVTVSLILLFCTALNANLLLLRSP</sequence>
<evidence type="ECO:0000256" key="6">
    <source>
        <dbReference type="ARBA" id="ARBA00022692"/>
    </source>
</evidence>
<dbReference type="OrthoDB" id="1311106at2759"/>
<keyword evidence="5" id="KW-1003">Cell membrane</keyword>
<dbReference type="AlphaFoldDB" id="A0A9P1E923"/>
<gene>
    <name evidence="11" type="ORF">CEURO_LOCUS10837</name>
</gene>
<feature type="transmembrane region" description="Helical" evidence="10">
    <location>
        <begin position="69"/>
        <end position="96"/>
    </location>
</feature>